<comment type="caution">
    <text evidence="1">The sequence shown here is derived from an EMBL/GenBank/DDBJ whole genome shotgun (WGS) entry which is preliminary data.</text>
</comment>
<dbReference type="EMBL" id="PCWA01000092">
    <property type="protein sequence ID" value="PIQ88696.1"/>
    <property type="molecule type" value="Genomic_DNA"/>
</dbReference>
<proteinExistence type="predicted"/>
<evidence type="ECO:0000313" key="1">
    <source>
        <dbReference type="EMBL" id="PIQ88696.1"/>
    </source>
</evidence>
<accession>A0A2H0LWF3</accession>
<protein>
    <submittedName>
        <fullName evidence="1">Uncharacterized protein</fullName>
    </submittedName>
</protein>
<reference evidence="1 2" key="1">
    <citation type="submission" date="2017-09" db="EMBL/GenBank/DDBJ databases">
        <title>Depth-based differentiation of microbial function through sediment-hosted aquifers and enrichment of novel symbionts in the deep terrestrial subsurface.</title>
        <authorList>
            <person name="Probst A.J."/>
            <person name="Ladd B."/>
            <person name="Jarett J.K."/>
            <person name="Geller-Mcgrath D.E."/>
            <person name="Sieber C.M."/>
            <person name="Emerson J.B."/>
            <person name="Anantharaman K."/>
            <person name="Thomas B.C."/>
            <person name="Malmstrom R."/>
            <person name="Stieglmeier M."/>
            <person name="Klingl A."/>
            <person name="Woyke T."/>
            <person name="Ryan C.M."/>
            <person name="Banfield J.F."/>
        </authorList>
    </citation>
    <scope>NUCLEOTIDE SEQUENCE [LARGE SCALE GENOMIC DNA]</scope>
    <source>
        <strain evidence="1">CG11_big_fil_rev_8_21_14_0_20_42_13</strain>
    </source>
</reference>
<name>A0A2H0LWF3_9BACT</name>
<dbReference type="Proteomes" id="UP000229641">
    <property type="component" value="Unassembled WGS sequence"/>
</dbReference>
<gene>
    <name evidence="1" type="ORF">COV72_07145</name>
</gene>
<evidence type="ECO:0000313" key="2">
    <source>
        <dbReference type="Proteomes" id="UP000229641"/>
    </source>
</evidence>
<sequence length="59" mass="7097">MKTKKPPLEIEIEYKPMSEKDYDIFIKILTKMFSKYMAERKTKIESNDKPVDYVNPLHC</sequence>
<dbReference type="AlphaFoldDB" id="A0A2H0LWF3"/>
<organism evidence="1 2">
    <name type="scientific">Candidatus Ghiorseimicrobium undicola</name>
    <dbReference type="NCBI Taxonomy" id="1974746"/>
    <lineage>
        <taxon>Bacteria</taxon>
        <taxon>Pseudomonadati</taxon>
        <taxon>Candidatus Omnitrophota</taxon>
        <taxon>Candidatus Ghiorseimicrobium</taxon>
    </lineage>
</organism>